<dbReference type="AlphaFoldDB" id="A0A1I5VXJ2"/>
<dbReference type="Pfam" id="PF24035">
    <property type="entry name" value="DUF7344"/>
    <property type="match status" value="1"/>
</dbReference>
<keyword evidence="2" id="KW-1133">Transmembrane helix</keyword>
<evidence type="ECO:0000256" key="1">
    <source>
        <dbReference type="SAM" id="MobiDB-lite"/>
    </source>
</evidence>
<evidence type="ECO:0000313" key="5">
    <source>
        <dbReference type="Proteomes" id="UP000183769"/>
    </source>
</evidence>
<dbReference type="RefSeq" id="WP_074880570.1">
    <property type="nucleotide sequence ID" value="NZ_FOXI01000021.1"/>
</dbReference>
<name>A0A1I5VXJ2_9EURY</name>
<keyword evidence="2" id="KW-0812">Transmembrane</keyword>
<dbReference type="InterPro" id="IPR036390">
    <property type="entry name" value="WH_DNA-bd_sf"/>
</dbReference>
<feature type="region of interest" description="Disordered" evidence="1">
    <location>
        <begin position="1"/>
        <end position="21"/>
    </location>
</feature>
<keyword evidence="5" id="KW-1185">Reference proteome</keyword>
<keyword evidence="2" id="KW-0472">Membrane</keyword>
<organism evidence="4 5">
    <name type="scientific">Halolamina pelagica</name>
    <dbReference type="NCBI Taxonomy" id="699431"/>
    <lineage>
        <taxon>Archaea</taxon>
        <taxon>Methanobacteriati</taxon>
        <taxon>Methanobacteriota</taxon>
        <taxon>Stenosarchaea group</taxon>
        <taxon>Halobacteria</taxon>
        <taxon>Halobacteriales</taxon>
        <taxon>Haloferacaceae</taxon>
    </lineage>
</organism>
<gene>
    <name evidence="4" type="ORF">SAMN05216277_12120</name>
</gene>
<proteinExistence type="predicted"/>
<dbReference type="Proteomes" id="UP000183769">
    <property type="component" value="Unassembled WGS sequence"/>
</dbReference>
<dbReference type="Gene3D" id="1.10.10.10">
    <property type="entry name" value="Winged helix-like DNA-binding domain superfamily/Winged helix DNA-binding domain"/>
    <property type="match status" value="1"/>
</dbReference>
<accession>A0A1I5VXJ2</accession>
<feature type="domain" description="DUF7344" evidence="3">
    <location>
        <begin position="30"/>
        <end position="108"/>
    </location>
</feature>
<feature type="transmembrane region" description="Helical" evidence="2">
    <location>
        <begin position="161"/>
        <end position="180"/>
    </location>
</feature>
<sequence>MQHLLTKTGEHSDEQNDAYDGDHTGRDIAFTILSSRRRRNIIHALCRDEASTVSELARQLAAWETGKSLEAISSKERKRTYTALRQTHLPKLARHGVVDYDVNRGTVSLTERGRELRPYLRVPKGPAVLEYQVAFTAVLASAVVSLLSWAGVAPFTLLSGYQLAAVVTVAFSLVTLGTYLRSRTEKLERRAFRSDTDGTAENTLSADD</sequence>
<dbReference type="OrthoDB" id="331021at2157"/>
<dbReference type="SUPFAM" id="SSF46785">
    <property type="entry name" value="Winged helix' DNA-binding domain"/>
    <property type="match status" value="1"/>
</dbReference>
<dbReference type="InterPro" id="IPR055768">
    <property type="entry name" value="DUF7344"/>
</dbReference>
<evidence type="ECO:0000259" key="3">
    <source>
        <dbReference type="Pfam" id="PF24035"/>
    </source>
</evidence>
<evidence type="ECO:0000256" key="2">
    <source>
        <dbReference type="SAM" id="Phobius"/>
    </source>
</evidence>
<protein>
    <recommendedName>
        <fullName evidence="3">DUF7344 domain-containing protein</fullName>
    </recommendedName>
</protein>
<evidence type="ECO:0000313" key="4">
    <source>
        <dbReference type="EMBL" id="SFQ12209.1"/>
    </source>
</evidence>
<feature type="transmembrane region" description="Helical" evidence="2">
    <location>
        <begin position="133"/>
        <end position="155"/>
    </location>
</feature>
<dbReference type="EMBL" id="FOXI01000021">
    <property type="protein sequence ID" value="SFQ12209.1"/>
    <property type="molecule type" value="Genomic_DNA"/>
</dbReference>
<feature type="compositionally biased region" description="Basic and acidic residues" evidence="1">
    <location>
        <begin position="8"/>
        <end position="21"/>
    </location>
</feature>
<reference evidence="5" key="1">
    <citation type="submission" date="2016-10" db="EMBL/GenBank/DDBJ databases">
        <authorList>
            <person name="Varghese N."/>
            <person name="Submissions S."/>
        </authorList>
    </citation>
    <scope>NUCLEOTIDE SEQUENCE [LARGE SCALE GENOMIC DNA]</scope>
    <source>
        <strain evidence="5">CGMCC 1.10329</strain>
    </source>
</reference>
<dbReference type="InterPro" id="IPR036388">
    <property type="entry name" value="WH-like_DNA-bd_sf"/>
</dbReference>